<dbReference type="GO" id="GO:0000035">
    <property type="term" value="F:acyl binding"/>
    <property type="evidence" value="ECO:0007669"/>
    <property type="project" value="TreeGrafter"/>
</dbReference>
<evidence type="ECO:0000256" key="6">
    <source>
        <dbReference type="ARBA" id="ARBA00023160"/>
    </source>
</evidence>
<dbReference type="PANTHER" id="PTHR20863:SF76">
    <property type="entry name" value="CARRIER DOMAIN-CONTAINING PROTEIN"/>
    <property type="match status" value="1"/>
</dbReference>
<keyword evidence="7" id="KW-0963">Cytoplasm</keyword>
<keyword evidence="3 7" id="KW-0597">Phosphoprotein</keyword>
<keyword evidence="12" id="KW-1185">Reference proteome</keyword>
<dbReference type="PANTHER" id="PTHR20863">
    <property type="entry name" value="ACYL CARRIER PROTEIN"/>
    <property type="match status" value="1"/>
</dbReference>
<dbReference type="GO" id="GO:0000036">
    <property type="term" value="F:acyl carrier activity"/>
    <property type="evidence" value="ECO:0007669"/>
    <property type="project" value="UniProtKB-UniRule"/>
</dbReference>
<dbReference type="GO" id="GO:0016020">
    <property type="term" value="C:membrane"/>
    <property type="evidence" value="ECO:0007669"/>
    <property type="project" value="GOC"/>
</dbReference>
<evidence type="ECO:0000256" key="2">
    <source>
        <dbReference type="ARBA" id="ARBA00022516"/>
    </source>
</evidence>
<comment type="pathway">
    <text evidence="7 9">Lipid metabolism; fatty acid biosynthesis.</text>
</comment>
<dbReference type="Proteomes" id="UP000245845">
    <property type="component" value="Unassembled WGS sequence"/>
</dbReference>
<dbReference type="SUPFAM" id="SSF47336">
    <property type="entry name" value="ACP-like"/>
    <property type="match status" value="1"/>
</dbReference>
<reference evidence="11 12" key="1">
    <citation type="submission" date="2018-05" db="EMBL/GenBank/DDBJ databases">
        <title>The Hungate 1000. A catalogue of reference genomes from the rumen microbiome.</title>
        <authorList>
            <person name="Kelly W."/>
        </authorList>
    </citation>
    <scope>NUCLEOTIDE SEQUENCE [LARGE SCALE GENOMIC DNA]</scope>
    <source>
        <strain evidence="11 12">NLAE-zl-C242</strain>
    </source>
</reference>
<keyword evidence="6 7" id="KW-0275">Fatty acid biosynthesis</keyword>
<dbReference type="InterPro" id="IPR003231">
    <property type="entry name" value="ACP"/>
</dbReference>
<name>A0A2Y9BH16_9FIRM</name>
<dbReference type="InterPro" id="IPR009081">
    <property type="entry name" value="PP-bd_ACP"/>
</dbReference>
<evidence type="ECO:0000259" key="10">
    <source>
        <dbReference type="PROSITE" id="PS50075"/>
    </source>
</evidence>
<dbReference type="PROSITE" id="PS50075">
    <property type="entry name" value="CARRIER"/>
    <property type="match status" value="1"/>
</dbReference>
<comment type="caution">
    <text evidence="11">The sequence shown here is derived from an EMBL/GenBank/DDBJ whole genome shotgun (WGS) entry which is preliminary data.</text>
</comment>
<keyword evidence="4 7" id="KW-0276">Fatty acid metabolism</keyword>
<dbReference type="AlphaFoldDB" id="A0A2Y9BH16"/>
<keyword evidence="2 7" id="KW-0444">Lipid biosynthesis</keyword>
<dbReference type="GO" id="GO:0009245">
    <property type="term" value="P:lipid A biosynthetic process"/>
    <property type="evidence" value="ECO:0007669"/>
    <property type="project" value="TreeGrafter"/>
</dbReference>
<keyword evidence="5 7" id="KW-0443">Lipid metabolism</keyword>
<evidence type="ECO:0000256" key="8">
    <source>
        <dbReference type="NCBIfam" id="TIGR00517"/>
    </source>
</evidence>
<evidence type="ECO:0000256" key="1">
    <source>
        <dbReference type="ARBA" id="ARBA00022450"/>
    </source>
</evidence>
<dbReference type="UniPathway" id="UPA00094"/>
<feature type="domain" description="Carrier" evidence="10">
    <location>
        <begin position="1"/>
        <end position="74"/>
    </location>
</feature>
<evidence type="ECO:0000256" key="3">
    <source>
        <dbReference type="ARBA" id="ARBA00022553"/>
    </source>
</evidence>
<dbReference type="NCBIfam" id="TIGR00517">
    <property type="entry name" value="acyl_carrier"/>
    <property type="match status" value="1"/>
</dbReference>
<keyword evidence="1 7" id="KW-0596">Phosphopantetheine</keyword>
<dbReference type="Pfam" id="PF00550">
    <property type="entry name" value="PP-binding"/>
    <property type="match status" value="1"/>
</dbReference>
<comment type="function">
    <text evidence="7 9">Carrier of the growing fatty acid chain in fatty acid biosynthesis.</text>
</comment>
<dbReference type="OrthoDB" id="9804551at2"/>
<dbReference type="NCBIfam" id="NF002150">
    <property type="entry name" value="PRK00982.1-4"/>
    <property type="match status" value="1"/>
</dbReference>
<dbReference type="NCBIfam" id="NF002148">
    <property type="entry name" value="PRK00982.1-2"/>
    <property type="match status" value="1"/>
</dbReference>
<proteinExistence type="inferred from homology"/>
<evidence type="ECO:0000256" key="9">
    <source>
        <dbReference type="RuleBase" id="RU003545"/>
    </source>
</evidence>
<comment type="similarity">
    <text evidence="7">Belongs to the acyl carrier protein (ACP) family.</text>
</comment>
<evidence type="ECO:0000313" key="12">
    <source>
        <dbReference type="Proteomes" id="UP000245845"/>
    </source>
</evidence>
<evidence type="ECO:0000256" key="4">
    <source>
        <dbReference type="ARBA" id="ARBA00022832"/>
    </source>
</evidence>
<dbReference type="HAMAP" id="MF_01217">
    <property type="entry name" value="Acyl_carrier"/>
    <property type="match status" value="1"/>
</dbReference>
<feature type="modified residue" description="O-(pantetheine 4'-phosphoryl)serine" evidence="7">
    <location>
        <position position="34"/>
    </location>
</feature>
<comment type="PTM">
    <text evidence="7">4'-phosphopantetheine is transferred from CoA to a specific serine of apo-ACP by AcpS. This modification is essential for activity because fatty acids are bound in thioester linkage to the sulfhydryl of the prosthetic group.</text>
</comment>
<dbReference type="Gene3D" id="1.10.1200.10">
    <property type="entry name" value="ACP-like"/>
    <property type="match status" value="1"/>
</dbReference>
<dbReference type="RefSeq" id="WP_109732221.1">
    <property type="nucleotide sequence ID" value="NZ_BAAACK010000029.1"/>
</dbReference>
<evidence type="ECO:0000313" key="11">
    <source>
        <dbReference type="EMBL" id="PWJ27855.1"/>
    </source>
</evidence>
<sequence>MLERVKEIVAESLGAEISTLTEETSFKDDLAADSLDLFEVVMAFEEEFDVEIPSEDLEQIATIGDVIKYLEAHK</sequence>
<dbReference type="NCBIfam" id="NF002151">
    <property type="entry name" value="PRK00982.1-5"/>
    <property type="match status" value="1"/>
</dbReference>
<evidence type="ECO:0000256" key="7">
    <source>
        <dbReference type="HAMAP-Rule" id="MF_01217"/>
    </source>
</evidence>
<gene>
    <name evidence="7" type="primary">acpP</name>
    <name evidence="11" type="ORF">A8806_11029</name>
</gene>
<comment type="PTM">
    <text evidence="9">4'-phosphopantetheine is transferred from CoA to a specific serine of apo-ACP by acpS.</text>
</comment>
<dbReference type="InterPro" id="IPR036736">
    <property type="entry name" value="ACP-like_sf"/>
</dbReference>
<comment type="subcellular location">
    <subcellularLocation>
        <location evidence="7">Cytoplasm</location>
    </subcellularLocation>
</comment>
<evidence type="ECO:0000256" key="5">
    <source>
        <dbReference type="ARBA" id="ARBA00023098"/>
    </source>
</evidence>
<accession>A0A2Y9BH16</accession>
<organism evidence="11 12">
    <name type="scientific">Faecalicatena orotica</name>
    <dbReference type="NCBI Taxonomy" id="1544"/>
    <lineage>
        <taxon>Bacteria</taxon>
        <taxon>Bacillati</taxon>
        <taxon>Bacillota</taxon>
        <taxon>Clostridia</taxon>
        <taxon>Lachnospirales</taxon>
        <taxon>Lachnospiraceae</taxon>
        <taxon>Faecalicatena</taxon>
    </lineage>
</organism>
<dbReference type="GO" id="GO:0005829">
    <property type="term" value="C:cytosol"/>
    <property type="evidence" value="ECO:0007669"/>
    <property type="project" value="TreeGrafter"/>
</dbReference>
<protein>
    <recommendedName>
        <fullName evidence="7 8">Acyl carrier protein</fullName>
        <shortName evidence="7">ACP</shortName>
    </recommendedName>
</protein>
<dbReference type="EMBL" id="QGDL01000010">
    <property type="protein sequence ID" value="PWJ27855.1"/>
    <property type="molecule type" value="Genomic_DNA"/>
</dbReference>